<proteinExistence type="predicted"/>
<evidence type="ECO:0000313" key="2">
    <source>
        <dbReference type="Proteomes" id="UP001066276"/>
    </source>
</evidence>
<dbReference type="Proteomes" id="UP001066276">
    <property type="component" value="Chromosome 3_2"/>
</dbReference>
<comment type="caution">
    <text evidence="1">The sequence shown here is derived from an EMBL/GenBank/DDBJ whole genome shotgun (WGS) entry which is preliminary data.</text>
</comment>
<dbReference type="EMBL" id="JANPWB010000006">
    <property type="protein sequence ID" value="KAJ1181304.1"/>
    <property type="molecule type" value="Genomic_DNA"/>
</dbReference>
<reference evidence="1" key="1">
    <citation type="journal article" date="2022" name="bioRxiv">
        <title>Sequencing and chromosome-scale assembly of the giantPleurodeles waltlgenome.</title>
        <authorList>
            <person name="Brown T."/>
            <person name="Elewa A."/>
            <person name="Iarovenko S."/>
            <person name="Subramanian E."/>
            <person name="Araus A.J."/>
            <person name="Petzold A."/>
            <person name="Susuki M."/>
            <person name="Suzuki K.-i.T."/>
            <person name="Hayashi T."/>
            <person name="Toyoda A."/>
            <person name="Oliveira C."/>
            <person name="Osipova E."/>
            <person name="Leigh N.D."/>
            <person name="Simon A."/>
            <person name="Yun M.H."/>
        </authorList>
    </citation>
    <scope>NUCLEOTIDE SEQUENCE</scope>
    <source>
        <strain evidence="1">20211129_DDA</strain>
        <tissue evidence="1">Liver</tissue>
    </source>
</reference>
<accession>A0AAV7TYR0</accession>
<gene>
    <name evidence="1" type="ORF">NDU88_006512</name>
</gene>
<name>A0AAV7TYR0_PLEWA</name>
<protein>
    <submittedName>
        <fullName evidence="1">Uncharacterized protein</fullName>
    </submittedName>
</protein>
<sequence length="72" mass="8111">MTGSFRKPPGQDVWQLMDEAAVLLRLPRAIQLINRAAAPRALISLEQEEAELMRPAAEFLTLVRLPCIRTLI</sequence>
<evidence type="ECO:0000313" key="1">
    <source>
        <dbReference type="EMBL" id="KAJ1181304.1"/>
    </source>
</evidence>
<organism evidence="1 2">
    <name type="scientific">Pleurodeles waltl</name>
    <name type="common">Iberian ribbed newt</name>
    <dbReference type="NCBI Taxonomy" id="8319"/>
    <lineage>
        <taxon>Eukaryota</taxon>
        <taxon>Metazoa</taxon>
        <taxon>Chordata</taxon>
        <taxon>Craniata</taxon>
        <taxon>Vertebrata</taxon>
        <taxon>Euteleostomi</taxon>
        <taxon>Amphibia</taxon>
        <taxon>Batrachia</taxon>
        <taxon>Caudata</taxon>
        <taxon>Salamandroidea</taxon>
        <taxon>Salamandridae</taxon>
        <taxon>Pleurodelinae</taxon>
        <taxon>Pleurodeles</taxon>
    </lineage>
</organism>
<keyword evidence="2" id="KW-1185">Reference proteome</keyword>
<dbReference type="AlphaFoldDB" id="A0AAV7TYR0"/>